<protein>
    <submittedName>
        <fullName evidence="2">Cell division protein FtsA</fullName>
    </submittedName>
</protein>
<name>A0AA35CMJ0_9FIRM</name>
<dbReference type="CDD" id="cd24004">
    <property type="entry name" value="ASKHA_NBD_PilM-like"/>
    <property type="match status" value="1"/>
</dbReference>
<accession>A0AA35CMJ0</accession>
<keyword evidence="2" id="KW-0131">Cell cycle</keyword>
<keyword evidence="2" id="KW-0132">Cell division</keyword>
<dbReference type="SMART" id="SM00842">
    <property type="entry name" value="FtsA"/>
    <property type="match status" value="1"/>
</dbReference>
<organism evidence="2 3">
    <name type="scientific">Caldinitratiruptor microaerophilus</name>
    <dbReference type="NCBI Taxonomy" id="671077"/>
    <lineage>
        <taxon>Bacteria</taxon>
        <taxon>Bacillati</taxon>
        <taxon>Bacillota</taxon>
        <taxon>Clostridia</taxon>
        <taxon>Eubacteriales</taxon>
        <taxon>Symbiobacteriaceae</taxon>
        <taxon>Caldinitratiruptor</taxon>
    </lineage>
</organism>
<evidence type="ECO:0000259" key="1">
    <source>
        <dbReference type="SMART" id="SM00842"/>
    </source>
</evidence>
<dbReference type="Proteomes" id="UP001163687">
    <property type="component" value="Chromosome"/>
</dbReference>
<dbReference type="GO" id="GO:0051301">
    <property type="term" value="P:cell division"/>
    <property type="evidence" value="ECO:0007669"/>
    <property type="project" value="UniProtKB-KW"/>
</dbReference>
<dbReference type="EMBL" id="AP025628">
    <property type="protein sequence ID" value="BDG60040.1"/>
    <property type="molecule type" value="Genomic_DNA"/>
</dbReference>
<evidence type="ECO:0000313" key="3">
    <source>
        <dbReference type="Proteomes" id="UP001163687"/>
    </source>
</evidence>
<proteinExistence type="predicted"/>
<dbReference type="InterPro" id="IPR043129">
    <property type="entry name" value="ATPase_NBD"/>
</dbReference>
<keyword evidence="3" id="KW-1185">Reference proteome</keyword>
<dbReference type="InterPro" id="IPR003494">
    <property type="entry name" value="SHS2_FtsA"/>
</dbReference>
<dbReference type="KEGG" id="cmic:caldi_11300"/>
<dbReference type="AlphaFoldDB" id="A0AA35CMJ0"/>
<dbReference type="InterPro" id="IPR050696">
    <property type="entry name" value="FtsA/MreB"/>
</dbReference>
<feature type="domain" description="SHS2" evidence="1">
    <location>
        <begin position="6"/>
        <end position="205"/>
    </location>
</feature>
<dbReference type="Pfam" id="PF14450">
    <property type="entry name" value="FtsA"/>
    <property type="match status" value="1"/>
</dbReference>
<evidence type="ECO:0000313" key="2">
    <source>
        <dbReference type="EMBL" id="BDG60040.1"/>
    </source>
</evidence>
<gene>
    <name evidence="2" type="ORF">caldi_11300</name>
</gene>
<dbReference type="Gene3D" id="3.30.420.40">
    <property type="match status" value="2"/>
</dbReference>
<dbReference type="PANTHER" id="PTHR32432:SF3">
    <property type="entry name" value="ETHANOLAMINE UTILIZATION PROTEIN EUTJ"/>
    <property type="match status" value="1"/>
</dbReference>
<reference evidence="2" key="1">
    <citation type="submission" date="2022-03" db="EMBL/GenBank/DDBJ databases">
        <title>Complete genome sequence of Caldinitratiruptor microaerophilus.</title>
        <authorList>
            <person name="Mukaiyama R."/>
            <person name="Nishiyama T."/>
            <person name="Ueda K."/>
        </authorList>
    </citation>
    <scope>NUCLEOTIDE SEQUENCE</scope>
    <source>
        <strain evidence="2">JCM 16183</strain>
    </source>
</reference>
<sequence length="719" mass="75751">MGGELAFSLDIGTRKVVGLVTQPTARGLRIVAAEKMEHRSRAMFDGQIHDVVEVSSVVAAIRERLEARCRTRLEEVAVAAAGRALRTFRGIAVRTGRGDGPFTRAEVRTLELEAVQDAQRALAEGLRDEGEARNYLYVGHSVLGWELDSVPLTRLEGQRGQVARVEVIATFLPRGVLDSLLAVLERVGLTMTALTLEPIAAIGVVVPPTMRHLNLVLVDIGAGTSDIAVTQGGTVVAYDMVPVAGDEITEALSEHYLLDFTVAEAVKRQINRGQPVRFQDVLGVTHEVPAAELAAALRPAVESLARRLAERILRLNGRAPQAVVLVGGGSQTPGLAEAVAAELGLPPARVAVRGRDAIQGVTGAKALLGGPDAVTPIGIAVAAREETALGVAYVYVNGAGVRLYHPSRLTVADALLAAGYSMRDLQPRLGPGLTVRVNGELKLVPGTAGRPARIEVNGAAAGLDSPVRHGDRITVKPAAPGQPGRARVRDVLPDHPPLAVTVNGEERRIEPLVLVSGRPASLDEELRDNDDVVARLPATLGEVLAALGLVGADEAVTLRYRVALPGGPAEGVEHVLRRPRFRLAVDGLPADPATPVSGGSRIDVTPLPPPTVGEAVTSAGIADRPLRVRVNGRPLALPVPLEIRRDGNPVRPEEPLHDGDVLVVQPGGSSLMLAHVLEHVDMASSPPSGQSRLVLTVSGRPADFATPIRDGDDIVIAWE</sequence>
<dbReference type="SUPFAM" id="SSF53067">
    <property type="entry name" value="Actin-like ATPase domain"/>
    <property type="match status" value="2"/>
</dbReference>
<dbReference type="RefSeq" id="WP_264844109.1">
    <property type="nucleotide sequence ID" value="NZ_AP025628.1"/>
</dbReference>
<dbReference type="PANTHER" id="PTHR32432">
    <property type="entry name" value="CELL DIVISION PROTEIN FTSA-RELATED"/>
    <property type="match status" value="1"/>
</dbReference>